<reference evidence="1 2" key="1">
    <citation type="submission" date="2022-07" db="EMBL/GenBank/DDBJ databases">
        <title>Genome-wide signatures of adaptation to extreme environments.</title>
        <authorList>
            <person name="Cho C.H."/>
            <person name="Yoon H.S."/>
        </authorList>
    </citation>
    <scope>NUCLEOTIDE SEQUENCE [LARGE SCALE GENOMIC DNA]</scope>
    <source>
        <strain evidence="1 2">108.79 E11</strain>
    </source>
</reference>
<organism evidence="1 2">
    <name type="scientific">Galdieria yellowstonensis</name>
    <dbReference type="NCBI Taxonomy" id="3028027"/>
    <lineage>
        <taxon>Eukaryota</taxon>
        <taxon>Rhodophyta</taxon>
        <taxon>Bangiophyceae</taxon>
        <taxon>Galdieriales</taxon>
        <taxon>Galdieriaceae</taxon>
        <taxon>Galdieria</taxon>
    </lineage>
</organism>
<name>A0AAV9IM94_9RHOD</name>
<accession>A0AAV9IM94</accession>
<dbReference type="AlphaFoldDB" id="A0AAV9IM94"/>
<evidence type="ECO:0000313" key="1">
    <source>
        <dbReference type="EMBL" id="KAK4528171.1"/>
    </source>
</evidence>
<proteinExistence type="predicted"/>
<dbReference type="Proteomes" id="UP001300502">
    <property type="component" value="Unassembled WGS sequence"/>
</dbReference>
<keyword evidence="2" id="KW-1185">Reference proteome</keyword>
<evidence type="ECO:0000313" key="2">
    <source>
        <dbReference type="Proteomes" id="UP001300502"/>
    </source>
</evidence>
<sequence length="216" mass="25265">MNMASRIFLIVDEHNILWRKFGSDPKTWLPFFEFYAEPVAHATRYCKFVIATSQLHEFKLPSVYESSTQYVEPLSLEEFAMWENLSDYSPNLKDKKNEVIDLTGLVLLMIGMVINLANASGDVSFEELVLKLRDTVFVVMQKKHDEYVEAFDKRNKAKFMQMLYKIFLGSETPTIRISDAAYLDRCLLIALNDGKLQFYNSLARDILLVYELFRKW</sequence>
<protein>
    <submittedName>
        <fullName evidence="1">Uncharacterized protein</fullName>
    </submittedName>
</protein>
<dbReference type="EMBL" id="JANCYU010000060">
    <property type="protein sequence ID" value="KAK4528171.1"/>
    <property type="molecule type" value="Genomic_DNA"/>
</dbReference>
<comment type="caution">
    <text evidence="1">The sequence shown here is derived from an EMBL/GenBank/DDBJ whole genome shotgun (WGS) entry which is preliminary data.</text>
</comment>
<gene>
    <name evidence="1" type="ORF">GAYE_SCF51G6106</name>
</gene>